<dbReference type="AlphaFoldDB" id="A0A9P7KKV9"/>
<dbReference type="EMBL" id="JABCKI010000321">
    <property type="protein sequence ID" value="KAG5650986.1"/>
    <property type="molecule type" value="Genomic_DNA"/>
</dbReference>
<protein>
    <submittedName>
        <fullName evidence="2">Uncharacterized protein</fullName>
    </submittedName>
</protein>
<accession>A0A9P7KKV9</accession>
<evidence type="ECO:0000313" key="2">
    <source>
        <dbReference type="EMBL" id="KAG5650986.1"/>
    </source>
</evidence>
<evidence type="ECO:0000256" key="1">
    <source>
        <dbReference type="SAM" id="MobiDB-lite"/>
    </source>
</evidence>
<evidence type="ECO:0000313" key="3">
    <source>
        <dbReference type="Proteomes" id="UP000717328"/>
    </source>
</evidence>
<feature type="compositionally biased region" description="Low complexity" evidence="1">
    <location>
        <begin position="67"/>
        <end position="97"/>
    </location>
</feature>
<name>A0A9P7KKV9_9AGAR</name>
<comment type="caution">
    <text evidence="2">The sequence shown here is derived from an EMBL/GenBank/DDBJ whole genome shotgun (WGS) entry which is preliminary data.</text>
</comment>
<organism evidence="2 3">
    <name type="scientific">Sphagnurus paluster</name>
    <dbReference type="NCBI Taxonomy" id="117069"/>
    <lineage>
        <taxon>Eukaryota</taxon>
        <taxon>Fungi</taxon>
        <taxon>Dikarya</taxon>
        <taxon>Basidiomycota</taxon>
        <taxon>Agaricomycotina</taxon>
        <taxon>Agaricomycetes</taxon>
        <taxon>Agaricomycetidae</taxon>
        <taxon>Agaricales</taxon>
        <taxon>Tricholomatineae</taxon>
        <taxon>Lyophyllaceae</taxon>
        <taxon>Sphagnurus</taxon>
    </lineage>
</organism>
<gene>
    <name evidence="2" type="ORF">H0H81_010311</name>
</gene>
<feature type="region of interest" description="Disordered" evidence="1">
    <location>
        <begin position="49"/>
        <end position="108"/>
    </location>
</feature>
<reference evidence="2" key="1">
    <citation type="submission" date="2021-02" db="EMBL/GenBank/DDBJ databases">
        <authorList>
            <person name="Nieuwenhuis M."/>
            <person name="Van De Peppel L.J.J."/>
        </authorList>
    </citation>
    <scope>NUCLEOTIDE SEQUENCE</scope>
    <source>
        <strain evidence="2">D49</strain>
    </source>
</reference>
<dbReference type="OrthoDB" id="1158011at2759"/>
<reference evidence="2" key="2">
    <citation type="submission" date="2021-10" db="EMBL/GenBank/DDBJ databases">
        <title>Phylogenomics reveals ancestral predisposition of the termite-cultivated fungus Termitomyces towards a domesticated lifestyle.</title>
        <authorList>
            <person name="Auxier B."/>
            <person name="Grum-Grzhimaylo A."/>
            <person name="Cardenas M.E."/>
            <person name="Lodge J.D."/>
            <person name="Laessoe T."/>
            <person name="Pedersen O."/>
            <person name="Smith M.E."/>
            <person name="Kuyper T.W."/>
            <person name="Franco-Molano E.A."/>
            <person name="Baroni T.J."/>
            <person name="Aanen D.K."/>
        </authorList>
    </citation>
    <scope>NUCLEOTIDE SEQUENCE</scope>
    <source>
        <strain evidence="2">D49</strain>
    </source>
</reference>
<dbReference type="Proteomes" id="UP000717328">
    <property type="component" value="Unassembled WGS sequence"/>
</dbReference>
<proteinExistence type="predicted"/>
<keyword evidence="3" id="KW-1185">Reference proteome</keyword>
<sequence>MLSDEMTTGSVNTTDAHKRTFAARSHAWNLSQQRFKECFPDYCTPYPRNLPNMGQKERGQPEVRPMPLLTPTTPTSESSPSALVTPPSTLAPTTAAPNGKAEETRKPAASLGATWGRILWEKWRWGALIALAVLVSRLSSST</sequence>